<feature type="domain" description="Phosphatidic acid phosphatase type 2/haloperoxidase" evidence="3">
    <location>
        <begin position="148"/>
        <end position="274"/>
    </location>
</feature>
<evidence type="ECO:0000313" key="4">
    <source>
        <dbReference type="EMBL" id="AKF02942.1"/>
    </source>
</evidence>
<dbReference type="AlphaFoldDB" id="A0A0F6VYM9"/>
<feature type="transmembrane region" description="Helical" evidence="1">
    <location>
        <begin position="110"/>
        <end position="130"/>
    </location>
</feature>
<accession>A0A0F6VYM9</accession>
<dbReference type="OrthoDB" id="9801622at2"/>
<keyword evidence="2" id="KW-0732">Signal</keyword>
<feature type="chain" id="PRO_5002511140" description="Phosphatidic acid phosphatase type 2/haloperoxidase domain-containing protein" evidence="2">
    <location>
        <begin position="26"/>
        <end position="312"/>
    </location>
</feature>
<gene>
    <name evidence="4" type="ORF">DB32_000090</name>
</gene>
<keyword evidence="1" id="KW-0472">Membrane</keyword>
<feature type="signal peptide" evidence="2">
    <location>
        <begin position="1"/>
        <end position="25"/>
    </location>
</feature>
<proteinExistence type="predicted"/>
<sequence>MVCRRCFAVACFVAMSSLTSSTAHAQARELGEPVEEEREPREHWRWQRFMPEEVIALVLGQATGHIVTFAQPDVGTRWRGPLPLDEEVRDVMRLRTPEARRLAASVSDTVFFVMTAWPIAVDAFVLAGLVHQDWDAMAQMALIDAEVLSIAYGISALTTRFVGRERPSARECNGDPNAERDCGDDGVGPHASFVSGHTLVVLASAGLVCSHHLNNPWLTGSSEGATLMCGGSLALASTVAAYRLMTDLHWASDVFAGAAIGGLLGFVLPWALHYAHPIRRGGDRASVPPAFTFRVTPQVDANEQSLFVSGTF</sequence>
<dbReference type="InterPro" id="IPR000326">
    <property type="entry name" value="PAP2/HPO"/>
</dbReference>
<dbReference type="InterPro" id="IPR036938">
    <property type="entry name" value="PAP2/HPO_sf"/>
</dbReference>
<dbReference type="Gene3D" id="1.20.144.10">
    <property type="entry name" value="Phosphatidic acid phosphatase type 2/haloperoxidase"/>
    <property type="match status" value="1"/>
</dbReference>
<dbReference type="Proteomes" id="UP000034883">
    <property type="component" value="Chromosome"/>
</dbReference>
<evidence type="ECO:0000259" key="3">
    <source>
        <dbReference type="Pfam" id="PF01569"/>
    </source>
</evidence>
<dbReference type="KEGG" id="samy:DB32_000090"/>
<evidence type="ECO:0000256" key="1">
    <source>
        <dbReference type="SAM" id="Phobius"/>
    </source>
</evidence>
<dbReference type="SUPFAM" id="SSF48317">
    <property type="entry name" value="Acid phosphatase/Vanadium-dependent haloperoxidase"/>
    <property type="match status" value="1"/>
</dbReference>
<evidence type="ECO:0000256" key="2">
    <source>
        <dbReference type="SAM" id="SignalP"/>
    </source>
</evidence>
<organism evidence="4 5">
    <name type="scientific">Sandaracinus amylolyticus</name>
    <dbReference type="NCBI Taxonomy" id="927083"/>
    <lineage>
        <taxon>Bacteria</taxon>
        <taxon>Pseudomonadati</taxon>
        <taxon>Myxococcota</taxon>
        <taxon>Polyangia</taxon>
        <taxon>Polyangiales</taxon>
        <taxon>Sandaracinaceae</taxon>
        <taxon>Sandaracinus</taxon>
    </lineage>
</organism>
<dbReference type="STRING" id="927083.DB32_000090"/>
<feature type="transmembrane region" description="Helical" evidence="1">
    <location>
        <begin position="254"/>
        <end position="275"/>
    </location>
</feature>
<name>A0A0F6VYM9_9BACT</name>
<dbReference type="EMBL" id="CP011125">
    <property type="protein sequence ID" value="AKF02942.1"/>
    <property type="molecule type" value="Genomic_DNA"/>
</dbReference>
<protein>
    <recommendedName>
        <fullName evidence="3">Phosphatidic acid phosphatase type 2/haloperoxidase domain-containing protein</fullName>
    </recommendedName>
</protein>
<keyword evidence="1" id="KW-0812">Transmembrane</keyword>
<evidence type="ECO:0000313" key="5">
    <source>
        <dbReference type="Proteomes" id="UP000034883"/>
    </source>
</evidence>
<reference evidence="4 5" key="1">
    <citation type="submission" date="2015-03" db="EMBL/GenBank/DDBJ databases">
        <title>Genome assembly of Sandaracinus amylolyticus DSM 53668.</title>
        <authorList>
            <person name="Sharma G."/>
            <person name="Subramanian S."/>
        </authorList>
    </citation>
    <scope>NUCLEOTIDE SEQUENCE [LARGE SCALE GENOMIC DNA]</scope>
    <source>
        <strain evidence="4 5">DSM 53668</strain>
    </source>
</reference>
<keyword evidence="1" id="KW-1133">Transmembrane helix</keyword>
<keyword evidence="5" id="KW-1185">Reference proteome</keyword>
<dbReference type="Pfam" id="PF01569">
    <property type="entry name" value="PAP2"/>
    <property type="match status" value="1"/>
</dbReference>